<reference evidence="1" key="1">
    <citation type="submission" date="2021-06" db="EMBL/GenBank/DDBJ databases">
        <authorList>
            <person name="Kallberg Y."/>
            <person name="Tangrot J."/>
            <person name="Rosling A."/>
        </authorList>
    </citation>
    <scope>NUCLEOTIDE SEQUENCE</scope>
    <source>
        <strain evidence="1">28 12/20/2015</strain>
    </source>
</reference>
<keyword evidence="2" id="KW-1185">Reference proteome</keyword>
<dbReference type="Proteomes" id="UP000789366">
    <property type="component" value="Unassembled WGS sequence"/>
</dbReference>
<organism evidence="1 2">
    <name type="scientific">Cetraspora pellucida</name>
    <dbReference type="NCBI Taxonomy" id="1433469"/>
    <lineage>
        <taxon>Eukaryota</taxon>
        <taxon>Fungi</taxon>
        <taxon>Fungi incertae sedis</taxon>
        <taxon>Mucoromycota</taxon>
        <taxon>Glomeromycotina</taxon>
        <taxon>Glomeromycetes</taxon>
        <taxon>Diversisporales</taxon>
        <taxon>Gigasporaceae</taxon>
        <taxon>Cetraspora</taxon>
    </lineage>
</organism>
<name>A0ACA9PX81_9GLOM</name>
<protein>
    <submittedName>
        <fullName evidence="1">140_t:CDS:1</fullName>
    </submittedName>
</protein>
<evidence type="ECO:0000313" key="1">
    <source>
        <dbReference type="EMBL" id="CAG8727649.1"/>
    </source>
</evidence>
<accession>A0ACA9PX81</accession>
<evidence type="ECO:0000313" key="2">
    <source>
        <dbReference type="Proteomes" id="UP000789366"/>
    </source>
</evidence>
<gene>
    <name evidence="1" type="ORF">SPELUC_LOCUS12873</name>
</gene>
<proteinExistence type="predicted"/>
<sequence>MYRTASGKISPNQEEILPNNFTSNLEEYKQKIINIITTNDPPSYQDALVEIQKHPQDTTIDTNYLSECITQDYQELFSKIKILEKTI</sequence>
<feature type="non-terminal residue" evidence="1">
    <location>
        <position position="87"/>
    </location>
</feature>
<comment type="caution">
    <text evidence="1">The sequence shown here is derived from an EMBL/GenBank/DDBJ whole genome shotgun (WGS) entry which is preliminary data.</text>
</comment>
<dbReference type="EMBL" id="CAJVPW010031931">
    <property type="protein sequence ID" value="CAG8727649.1"/>
    <property type="molecule type" value="Genomic_DNA"/>
</dbReference>